<dbReference type="InterPro" id="IPR000515">
    <property type="entry name" value="MetI-like"/>
</dbReference>
<dbReference type="RefSeq" id="WP_306000287.1">
    <property type="nucleotide sequence ID" value="NZ_JASNFN010000014.1"/>
</dbReference>
<feature type="transmembrane region" description="Helical" evidence="7">
    <location>
        <begin position="22"/>
        <end position="42"/>
    </location>
</feature>
<dbReference type="PROSITE" id="PS50928">
    <property type="entry name" value="ABC_TM1"/>
    <property type="match status" value="2"/>
</dbReference>
<proteinExistence type="inferred from homology"/>
<feature type="transmembrane region" description="Helical" evidence="7">
    <location>
        <begin position="398"/>
        <end position="421"/>
    </location>
</feature>
<feature type="transmembrane region" description="Helical" evidence="7">
    <location>
        <begin position="483"/>
        <end position="501"/>
    </location>
</feature>
<name>A0ABT9IEZ1_9ACTN</name>
<feature type="transmembrane region" description="Helical" evidence="7">
    <location>
        <begin position="282"/>
        <end position="303"/>
    </location>
</feature>
<evidence type="ECO:0000256" key="2">
    <source>
        <dbReference type="ARBA" id="ARBA00022448"/>
    </source>
</evidence>
<comment type="similarity">
    <text evidence="7">Belongs to the binding-protein-dependent transport system permease family.</text>
</comment>
<keyword evidence="4 7" id="KW-0812">Transmembrane</keyword>
<evidence type="ECO:0000313" key="10">
    <source>
        <dbReference type="Proteomes" id="UP001233673"/>
    </source>
</evidence>
<evidence type="ECO:0000256" key="1">
    <source>
        <dbReference type="ARBA" id="ARBA00004651"/>
    </source>
</evidence>
<accession>A0ABT9IEZ1</accession>
<evidence type="ECO:0000256" key="5">
    <source>
        <dbReference type="ARBA" id="ARBA00022989"/>
    </source>
</evidence>
<dbReference type="Pfam" id="PF00528">
    <property type="entry name" value="BPD_transp_1"/>
    <property type="match status" value="2"/>
</dbReference>
<dbReference type="Gene3D" id="1.10.3720.10">
    <property type="entry name" value="MetI-like"/>
    <property type="match status" value="2"/>
</dbReference>
<keyword evidence="3" id="KW-1003">Cell membrane</keyword>
<evidence type="ECO:0000259" key="8">
    <source>
        <dbReference type="PROSITE" id="PS50928"/>
    </source>
</evidence>
<feature type="domain" description="ABC transmembrane type-1" evidence="8">
    <location>
        <begin position="79"/>
        <end position="267"/>
    </location>
</feature>
<dbReference type="PANTHER" id="PTHR30043:SF1">
    <property type="entry name" value="ABC TRANSPORT SYSTEM PERMEASE PROTEIN P69"/>
    <property type="match status" value="1"/>
</dbReference>
<keyword evidence="5 7" id="KW-1133">Transmembrane helix</keyword>
<organism evidence="9 10">
    <name type="scientific">Blastococcus carthaginiensis</name>
    <dbReference type="NCBI Taxonomy" id="3050034"/>
    <lineage>
        <taxon>Bacteria</taxon>
        <taxon>Bacillati</taxon>
        <taxon>Actinomycetota</taxon>
        <taxon>Actinomycetes</taxon>
        <taxon>Geodermatophilales</taxon>
        <taxon>Geodermatophilaceae</taxon>
        <taxon>Blastococcus</taxon>
    </lineage>
</organism>
<keyword evidence="10" id="KW-1185">Reference proteome</keyword>
<feature type="transmembrane region" description="Helical" evidence="7">
    <location>
        <begin position="507"/>
        <end position="528"/>
    </location>
</feature>
<evidence type="ECO:0000313" key="9">
    <source>
        <dbReference type="EMBL" id="MDP5183670.1"/>
    </source>
</evidence>
<evidence type="ECO:0000256" key="4">
    <source>
        <dbReference type="ARBA" id="ARBA00022692"/>
    </source>
</evidence>
<dbReference type="InterPro" id="IPR035906">
    <property type="entry name" value="MetI-like_sf"/>
</dbReference>
<comment type="caution">
    <text evidence="9">The sequence shown here is derived from an EMBL/GenBank/DDBJ whole genome shotgun (WGS) entry which is preliminary data.</text>
</comment>
<sequence>MTAVLQPTAPPAPRLRRDRRRWAWGLGGLALLGWALAGSGLLSGPVLNPAGTGQVGRFLAAAVRPELGAEFLRVVAGSTLVTVAYAVLGAGLAVLIGALGAIPASRTTWGRRRSGWLLTRGGLALPRGLHEAVWGLLLVNVLGLDPWVGVLAIAVPYGAITAKVFADLLDEVPRGGYRALLAAGAGRGTATLYGLLPPAAGGLLSYSFYRLECAVRSAVVLGLIGAGGLGYQLALSFTSLRWEQVWTTVYALALLCLLADVAGRAVRRRVAAPRPGSRRDPLLTGAVLAVLALAGWAVGYLALSPAALVSARTREQVAYVASAAWPPATDGDLLAAVWSASVETVRMSVLAVAFATAGAVALAGLAARPRFPAGPGRRALGVLTRLGLLLLRAVPPPVWALVLLFVLLPGVLPGALALGVYTLGVLGRLVGEAVEEADRRPGEALRASGASPVGAGLYGSVPALAGPVLALALYRWEVVVRDTVFVGLLGAGGIGVLLSAATSSFDWPAVTTVLIAIVLLTVVVDLVGARARAALR</sequence>
<dbReference type="SUPFAM" id="SSF161098">
    <property type="entry name" value="MetI-like"/>
    <property type="match status" value="2"/>
</dbReference>
<feature type="transmembrane region" description="Helical" evidence="7">
    <location>
        <begin position="213"/>
        <end position="233"/>
    </location>
</feature>
<feature type="transmembrane region" description="Helical" evidence="7">
    <location>
        <begin position="455"/>
        <end position="476"/>
    </location>
</feature>
<dbReference type="Proteomes" id="UP001233673">
    <property type="component" value="Unassembled WGS sequence"/>
</dbReference>
<gene>
    <name evidence="9" type="ORF">QOZ88_13585</name>
</gene>
<comment type="subcellular location">
    <subcellularLocation>
        <location evidence="1 7">Cell membrane</location>
        <topology evidence="1 7">Multi-pass membrane protein</topology>
    </subcellularLocation>
</comment>
<protein>
    <submittedName>
        <fullName evidence="9">ABC transporter permease subunit</fullName>
    </submittedName>
</protein>
<keyword evidence="2 7" id="KW-0813">Transport</keyword>
<evidence type="ECO:0000256" key="7">
    <source>
        <dbReference type="RuleBase" id="RU363032"/>
    </source>
</evidence>
<feature type="transmembrane region" description="Helical" evidence="7">
    <location>
        <begin position="245"/>
        <end position="262"/>
    </location>
</feature>
<keyword evidence="6 7" id="KW-0472">Membrane</keyword>
<feature type="transmembrane region" description="Helical" evidence="7">
    <location>
        <begin position="83"/>
        <end position="104"/>
    </location>
</feature>
<evidence type="ECO:0000256" key="3">
    <source>
        <dbReference type="ARBA" id="ARBA00022475"/>
    </source>
</evidence>
<evidence type="ECO:0000256" key="6">
    <source>
        <dbReference type="ARBA" id="ARBA00023136"/>
    </source>
</evidence>
<reference evidence="10" key="1">
    <citation type="submission" date="2023-05" db="EMBL/GenBank/DDBJ databases">
        <title>Draft genome of Pseudofrankia sp. BMG5.37.</title>
        <authorList>
            <person name="Gtari M."/>
            <person name="Ghodhbane F."/>
            <person name="Sbissi I."/>
        </authorList>
    </citation>
    <scope>NUCLEOTIDE SEQUENCE [LARGE SCALE GENOMIC DNA]</scope>
    <source>
        <strain evidence="10">BMG 814</strain>
    </source>
</reference>
<feature type="transmembrane region" description="Helical" evidence="7">
    <location>
        <begin position="347"/>
        <end position="367"/>
    </location>
</feature>
<dbReference type="EMBL" id="JASNFN010000014">
    <property type="protein sequence ID" value="MDP5183670.1"/>
    <property type="molecule type" value="Genomic_DNA"/>
</dbReference>
<feature type="domain" description="ABC transmembrane type-1" evidence="8">
    <location>
        <begin position="341"/>
        <end position="528"/>
    </location>
</feature>
<dbReference type="PANTHER" id="PTHR30043">
    <property type="entry name" value="PHOSPHONATES TRANSPORT SYSTEM PERMEASE PROTEIN"/>
    <property type="match status" value="1"/>
</dbReference>